<dbReference type="Proteomes" id="UP000278632">
    <property type="component" value="Unassembled WGS sequence"/>
</dbReference>
<protein>
    <submittedName>
        <fullName evidence="1">DUF1905 domain-containing protein</fullName>
    </submittedName>
</protein>
<dbReference type="Pfam" id="PF08922">
    <property type="entry name" value="DUF1905"/>
    <property type="match status" value="1"/>
</dbReference>
<evidence type="ECO:0000313" key="1">
    <source>
        <dbReference type="EMBL" id="RNL47176.1"/>
    </source>
</evidence>
<name>A0A3N0BHY7_9ACTN</name>
<dbReference type="RefSeq" id="WP_123191674.1">
    <property type="nucleotide sequence ID" value="NZ_QICD01000004.1"/>
</dbReference>
<comment type="caution">
    <text evidence="1">The sequence shown here is derived from an EMBL/GenBank/DDBJ whole genome shotgun (WGS) entry which is preliminary data.</text>
</comment>
<evidence type="ECO:0000313" key="2">
    <source>
        <dbReference type="Proteomes" id="UP000278632"/>
    </source>
</evidence>
<reference evidence="2" key="1">
    <citation type="submission" date="2018-05" db="EMBL/GenBank/DDBJ databases">
        <title>Genome Sequencing of selected type strains of the family Eggerthellaceae.</title>
        <authorList>
            <person name="Danylec N."/>
            <person name="Stoll D.A."/>
            <person name="Doetsch A."/>
            <person name="Huch M."/>
        </authorList>
    </citation>
    <scope>NUCLEOTIDE SEQUENCE [LARGE SCALE GENOMIC DNA]</scope>
    <source>
        <strain evidence="2">DSM 16106</strain>
    </source>
</reference>
<dbReference type="InterPro" id="IPR037079">
    <property type="entry name" value="AF2212/PG0164-like_sf"/>
</dbReference>
<dbReference type="OrthoDB" id="2604865at2"/>
<dbReference type="AlphaFoldDB" id="A0A3N0BHY7"/>
<accession>A0A3N0BHY7</accession>
<organism evidence="1 2">
    <name type="scientific">Paraeggerthella hongkongensis</name>
    <dbReference type="NCBI Taxonomy" id="230658"/>
    <lineage>
        <taxon>Bacteria</taxon>
        <taxon>Bacillati</taxon>
        <taxon>Actinomycetota</taxon>
        <taxon>Coriobacteriia</taxon>
        <taxon>Eggerthellales</taxon>
        <taxon>Eggerthellaceae</taxon>
        <taxon>Paraeggerthella</taxon>
    </lineage>
</organism>
<dbReference type="SUPFAM" id="SSF141694">
    <property type="entry name" value="AF2212/PG0164-like"/>
    <property type="match status" value="1"/>
</dbReference>
<sequence length="103" mass="11381">MLEARSNANPTVYEYDAVIRSSEIRKGGAYVPFPYEVRQEFGKGRVKVHATFDGVPYDGSIVNMGVKNEDGSVCYIVGILKGIRSELGKDIGDTVHVTVQERE</sequence>
<dbReference type="InterPro" id="IPR015018">
    <property type="entry name" value="DUF1905"/>
</dbReference>
<dbReference type="Gene3D" id="2.40.30.100">
    <property type="entry name" value="AF2212/PG0164-like"/>
    <property type="match status" value="1"/>
</dbReference>
<gene>
    <name evidence="1" type="ORF">DMP08_03540</name>
</gene>
<keyword evidence="2" id="KW-1185">Reference proteome</keyword>
<dbReference type="EMBL" id="QICD01000004">
    <property type="protein sequence ID" value="RNL47176.1"/>
    <property type="molecule type" value="Genomic_DNA"/>
</dbReference>
<proteinExistence type="predicted"/>